<evidence type="ECO:0000313" key="8">
    <source>
        <dbReference type="EMBL" id="EFJ11740.1"/>
    </source>
</evidence>
<dbReference type="InterPro" id="IPR023561">
    <property type="entry name" value="Carbonic_anhydrase_a-class"/>
</dbReference>
<feature type="chain" id="PRO_5025084828" description="Carbonic anhydrase" evidence="6">
    <location>
        <begin position="25"/>
        <end position="258"/>
    </location>
</feature>
<feature type="domain" description="Alpha-carbonic anhydrase" evidence="7">
    <location>
        <begin position="26"/>
        <end position="258"/>
    </location>
</feature>
<dbReference type="eggNOG" id="KOG0382">
    <property type="taxonomic scope" value="Eukaryota"/>
</dbReference>
<dbReference type="PANTHER" id="PTHR18952">
    <property type="entry name" value="CARBONIC ANHYDRASE"/>
    <property type="match status" value="1"/>
</dbReference>
<dbReference type="InterPro" id="IPR018338">
    <property type="entry name" value="Carbonic_anhydrase_a-class_CS"/>
</dbReference>
<dbReference type="InterPro" id="IPR036398">
    <property type="entry name" value="CA_dom_sf"/>
</dbReference>
<comment type="function">
    <text evidence="6">Reversible hydration of carbon dioxide.</text>
</comment>
<gene>
    <name evidence="8" type="ORF">SELMODRAFT_426059</name>
</gene>
<dbReference type="Gramene" id="EFJ11740">
    <property type="protein sequence ID" value="EFJ11740"/>
    <property type="gene ID" value="SELMODRAFT_426059"/>
</dbReference>
<dbReference type="KEGG" id="smo:SELMODRAFT_426059"/>
<dbReference type="GO" id="GO:0004089">
    <property type="term" value="F:carbonate dehydratase activity"/>
    <property type="evidence" value="ECO:0007669"/>
    <property type="project" value="UniProtKB-UniRule"/>
</dbReference>
<dbReference type="InterPro" id="IPR001148">
    <property type="entry name" value="CA_dom"/>
</dbReference>
<feature type="signal peptide" evidence="6">
    <location>
        <begin position="1"/>
        <end position="24"/>
    </location>
</feature>
<keyword evidence="5 6" id="KW-0456">Lyase</keyword>
<comment type="catalytic activity">
    <reaction evidence="6">
        <text>hydrogencarbonate + H(+) = CO2 + H2O</text>
        <dbReference type="Rhea" id="RHEA:10748"/>
        <dbReference type="ChEBI" id="CHEBI:15377"/>
        <dbReference type="ChEBI" id="CHEBI:15378"/>
        <dbReference type="ChEBI" id="CHEBI:16526"/>
        <dbReference type="ChEBI" id="CHEBI:17544"/>
        <dbReference type="EC" id="4.2.1.1"/>
    </reaction>
</comment>
<sequence>MGLESSEFGFLLIVLAIVLASSQSEEGFGYQDNSLGPGQWGCLATNFSTCRTGTQQSPINIKTRDAIDDCSLGKLRFHFSHSAGTLTSQKYLYRIGLDGDAENTVIIDGMEFRLVQFHFHHPSEHFIDGKKFELEAHLVYRAINNSSRMAVVAQMYKKGEENSLLAQVLDMKNNVRTLLDLREFNLGQEYFRYIGSLTTPPCTQGVTWTILIKNKTASKQQIKDLKQCLGGRNARPLQRTNRREVYMYTFYQNFLAKY</sequence>
<accession>D8SV65</accession>
<name>D8SV65_SELML</name>
<dbReference type="InParanoid" id="D8SV65"/>
<dbReference type="SUPFAM" id="SSF51069">
    <property type="entry name" value="Carbonic anhydrase"/>
    <property type="match status" value="1"/>
</dbReference>
<dbReference type="PANTHER" id="PTHR18952:SF208">
    <property type="entry name" value="CARBONIC ANHYDRASE XA-RELATED"/>
    <property type="match status" value="1"/>
</dbReference>
<keyword evidence="4 6" id="KW-0862">Zinc</keyword>
<keyword evidence="3 6" id="KW-0479">Metal-binding</keyword>
<comment type="cofactor">
    <cofactor evidence="1 6">
        <name>Zn(2+)</name>
        <dbReference type="ChEBI" id="CHEBI:29105"/>
    </cofactor>
</comment>
<keyword evidence="9" id="KW-1185">Reference proteome</keyword>
<dbReference type="CDD" id="cd03124">
    <property type="entry name" value="alpha_CA_prokaryotic_like"/>
    <property type="match status" value="1"/>
</dbReference>
<keyword evidence="6" id="KW-0732">Signal</keyword>
<dbReference type="EC" id="4.2.1.1" evidence="2 6"/>
<dbReference type="Gene3D" id="3.10.200.10">
    <property type="entry name" value="Alpha carbonic anhydrase"/>
    <property type="match status" value="1"/>
</dbReference>
<evidence type="ECO:0000313" key="9">
    <source>
        <dbReference type="Proteomes" id="UP000001514"/>
    </source>
</evidence>
<organism evidence="9">
    <name type="scientific">Selaginella moellendorffii</name>
    <name type="common">Spikemoss</name>
    <dbReference type="NCBI Taxonomy" id="88036"/>
    <lineage>
        <taxon>Eukaryota</taxon>
        <taxon>Viridiplantae</taxon>
        <taxon>Streptophyta</taxon>
        <taxon>Embryophyta</taxon>
        <taxon>Tracheophyta</taxon>
        <taxon>Lycopodiopsida</taxon>
        <taxon>Selaginellales</taxon>
        <taxon>Selaginellaceae</taxon>
        <taxon>Selaginella</taxon>
    </lineage>
</organism>
<dbReference type="PROSITE" id="PS51144">
    <property type="entry name" value="ALPHA_CA_2"/>
    <property type="match status" value="1"/>
</dbReference>
<comment type="similarity">
    <text evidence="6">Belongs to the alpha-carbonic anhydrase family.</text>
</comment>
<evidence type="ECO:0000256" key="1">
    <source>
        <dbReference type="ARBA" id="ARBA00001947"/>
    </source>
</evidence>
<evidence type="ECO:0000259" key="7">
    <source>
        <dbReference type="PROSITE" id="PS51144"/>
    </source>
</evidence>
<dbReference type="GO" id="GO:0008270">
    <property type="term" value="F:zinc ion binding"/>
    <property type="evidence" value="ECO:0007669"/>
    <property type="project" value="UniProtKB-UniRule"/>
</dbReference>
<evidence type="ECO:0000256" key="2">
    <source>
        <dbReference type="ARBA" id="ARBA00012925"/>
    </source>
</evidence>
<dbReference type="Pfam" id="PF00194">
    <property type="entry name" value="Carb_anhydrase"/>
    <property type="match status" value="1"/>
</dbReference>
<dbReference type="PROSITE" id="PS00162">
    <property type="entry name" value="ALPHA_CA_1"/>
    <property type="match status" value="1"/>
</dbReference>
<dbReference type="Proteomes" id="UP000001514">
    <property type="component" value="Unassembled WGS sequence"/>
</dbReference>
<reference evidence="8 9" key="1">
    <citation type="journal article" date="2011" name="Science">
        <title>The Selaginella genome identifies genetic changes associated with the evolution of vascular plants.</title>
        <authorList>
            <person name="Banks J.A."/>
            <person name="Nishiyama T."/>
            <person name="Hasebe M."/>
            <person name="Bowman J.L."/>
            <person name="Gribskov M."/>
            <person name="dePamphilis C."/>
            <person name="Albert V.A."/>
            <person name="Aono N."/>
            <person name="Aoyama T."/>
            <person name="Ambrose B.A."/>
            <person name="Ashton N.W."/>
            <person name="Axtell M.J."/>
            <person name="Barker E."/>
            <person name="Barker M.S."/>
            <person name="Bennetzen J.L."/>
            <person name="Bonawitz N.D."/>
            <person name="Chapple C."/>
            <person name="Cheng C."/>
            <person name="Correa L.G."/>
            <person name="Dacre M."/>
            <person name="DeBarry J."/>
            <person name="Dreyer I."/>
            <person name="Elias M."/>
            <person name="Engstrom E.M."/>
            <person name="Estelle M."/>
            <person name="Feng L."/>
            <person name="Finet C."/>
            <person name="Floyd S.K."/>
            <person name="Frommer W.B."/>
            <person name="Fujita T."/>
            <person name="Gramzow L."/>
            <person name="Gutensohn M."/>
            <person name="Harholt J."/>
            <person name="Hattori M."/>
            <person name="Heyl A."/>
            <person name="Hirai T."/>
            <person name="Hiwatashi Y."/>
            <person name="Ishikawa M."/>
            <person name="Iwata M."/>
            <person name="Karol K.G."/>
            <person name="Koehler B."/>
            <person name="Kolukisaoglu U."/>
            <person name="Kubo M."/>
            <person name="Kurata T."/>
            <person name="Lalonde S."/>
            <person name="Li K."/>
            <person name="Li Y."/>
            <person name="Litt A."/>
            <person name="Lyons E."/>
            <person name="Manning G."/>
            <person name="Maruyama T."/>
            <person name="Michael T.P."/>
            <person name="Mikami K."/>
            <person name="Miyazaki S."/>
            <person name="Morinaga S."/>
            <person name="Murata T."/>
            <person name="Mueller-Roeber B."/>
            <person name="Nelson D.R."/>
            <person name="Obara M."/>
            <person name="Oguri Y."/>
            <person name="Olmstead R.G."/>
            <person name="Onodera N."/>
            <person name="Petersen B.L."/>
            <person name="Pils B."/>
            <person name="Prigge M."/>
            <person name="Rensing S.A."/>
            <person name="Riano-Pachon D.M."/>
            <person name="Roberts A.W."/>
            <person name="Sato Y."/>
            <person name="Scheller H.V."/>
            <person name="Schulz B."/>
            <person name="Schulz C."/>
            <person name="Shakirov E.V."/>
            <person name="Shibagaki N."/>
            <person name="Shinohara N."/>
            <person name="Shippen D.E."/>
            <person name="Soerensen I."/>
            <person name="Sotooka R."/>
            <person name="Sugimoto N."/>
            <person name="Sugita M."/>
            <person name="Sumikawa N."/>
            <person name="Tanurdzic M."/>
            <person name="Theissen G."/>
            <person name="Ulvskov P."/>
            <person name="Wakazuki S."/>
            <person name="Weng J.K."/>
            <person name="Willats W.W."/>
            <person name="Wipf D."/>
            <person name="Wolf P.G."/>
            <person name="Yang L."/>
            <person name="Zimmer A.D."/>
            <person name="Zhu Q."/>
            <person name="Mitros T."/>
            <person name="Hellsten U."/>
            <person name="Loque D."/>
            <person name="Otillar R."/>
            <person name="Salamov A."/>
            <person name="Schmutz J."/>
            <person name="Shapiro H."/>
            <person name="Lindquist E."/>
            <person name="Lucas S."/>
            <person name="Rokhsar D."/>
            <person name="Grigoriev I.V."/>
        </authorList>
    </citation>
    <scope>NUCLEOTIDE SEQUENCE [LARGE SCALE GENOMIC DNA]</scope>
</reference>
<evidence type="ECO:0000256" key="6">
    <source>
        <dbReference type="RuleBase" id="RU367011"/>
    </source>
</evidence>
<evidence type="ECO:0000256" key="4">
    <source>
        <dbReference type="ARBA" id="ARBA00022833"/>
    </source>
</evidence>
<protein>
    <recommendedName>
        <fullName evidence="2 6">Carbonic anhydrase</fullName>
        <ecNumber evidence="2 6">4.2.1.1</ecNumber>
    </recommendedName>
</protein>
<dbReference type="AlphaFoldDB" id="D8SV65"/>
<evidence type="ECO:0000256" key="5">
    <source>
        <dbReference type="ARBA" id="ARBA00023239"/>
    </source>
</evidence>
<dbReference type="InterPro" id="IPR041891">
    <property type="entry name" value="Alpha_CA_prokaryot-like"/>
</dbReference>
<evidence type="ECO:0000256" key="3">
    <source>
        <dbReference type="ARBA" id="ARBA00022723"/>
    </source>
</evidence>
<dbReference type="OrthoDB" id="429145at2759"/>
<proteinExistence type="inferred from homology"/>
<dbReference type="STRING" id="88036.D8SV65"/>
<dbReference type="SMART" id="SM01057">
    <property type="entry name" value="Carb_anhydrase"/>
    <property type="match status" value="1"/>
</dbReference>
<dbReference type="GO" id="GO:0016836">
    <property type="term" value="F:hydro-lyase activity"/>
    <property type="evidence" value="ECO:0000318"/>
    <property type="project" value="GO_Central"/>
</dbReference>
<dbReference type="EMBL" id="GL377644">
    <property type="protein sequence ID" value="EFJ11740.1"/>
    <property type="molecule type" value="Genomic_DNA"/>
</dbReference>
<dbReference type="HOGENOM" id="CLU_039326_0_2_1"/>
<dbReference type="OMA" id="CYDKPSC"/>